<dbReference type="OrthoDB" id="7632567at2"/>
<feature type="transmembrane region" description="Helical" evidence="2">
    <location>
        <begin position="38"/>
        <end position="61"/>
    </location>
</feature>
<dbReference type="EMBL" id="CP042906">
    <property type="protein sequence ID" value="QEX15538.1"/>
    <property type="molecule type" value="Genomic_DNA"/>
</dbReference>
<keyword evidence="4" id="KW-1185">Reference proteome</keyword>
<proteinExistence type="predicted"/>
<evidence type="ECO:0000313" key="3">
    <source>
        <dbReference type="EMBL" id="QEX15538.1"/>
    </source>
</evidence>
<reference evidence="3 4" key="1">
    <citation type="submission" date="2019-08" db="EMBL/GenBank/DDBJ databases">
        <title>Hyperibacter terrae gen. nov., sp. nov. and Hyperibacter viscosus sp. nov., two new members in the family Rhodospirillaceae isolated from the rhizosphere of Hypericum perforatum.</title>
        <authorList>
            <person name="Noviana Z."/>
        </authorList>
    </citation>
    <scope>NUCLEOTIDE SEQUENCE [LARGE SCALE GENOMIC DNA]</scope>
    <source>
        <strain evidence="3 4">R5913</strain>
    </source>
</reference>
<dbReference type="RefSeq" id="WP_151175979.1">
    <property type="nucleotide sequence ID" value="NZ_CP042906.1"/>
</dbReference>
<evidence type="ECO:0000256" key="2">
    <source>
        <dbReference type="SAM" id="Phobius"/>
    </source>
</evidence>
<organism evidence="3 4">
    <name type="scientific">Hypericibacter terrae</name>
    <dbReference type="NCBI Taxonomy" id="2602015"/>
    <lineage>
        <taxon>Bacteria</taxon>
        <taxon>Pseudomonadati</taxon>
        <taxon>Pseudomonadota</taxon>
        <taxon>Alphaproteobacteria</taxon>
        <taxon>Rhodospirillales</taxon>
        <taxon>Dongiaceae</taxon>
        <taxon>Hypericibacter</taxon>
    </lineage>
</organism>
<evidence type="ECO:0000256" key="1">
    <source>
        <dbReference type="SAM" id="MobiDB-lite"/>
    </source>
</evidence>
<dbReference type="AlphaFoldDB" id="A0A5J6MDP1"/>
<feature type="transmembrane region" description="Helical" evidence="2">
    <location>
        <begin position="7"/>
        <end position="26"/>
    </location>
</feature>
<sequence length="96" mass="9867">MGWLRTYVAICAGVLALVVVGLILFVSVADLGLSGNGIAALFIGTLVTVALTMVLMGLIFVSDRGGQDASVYSAHIEQDGEESPDVADDPGGRRSS</sequence>
<dbReference type="Proteomes" id="UP000326202">
    <property type="component" value="Chromosome"/>
</dbReference>
<keyword evidence="2" id="KW-0472">Membrane</keyword>
<gene>
    <name evidence="3" type="ORF">FRZ44_08230</name>
</gene>
<dbReference type="KEGG" id="htq:FRZ44_08230"/>
<evidence type="ECO:0000313" key="4">
    <source>
        <dbReference type="Proteomes" id="UP000326202"/>
    </source>
</evidence>
<protein>
    <submittedName>
        <fullName evidence="3">Uncharacterized protein</fullName>
    </submittedName>
</protein>
<keyword evidence="2" id="KW-0812">Transmembrane</keyword>
<accession>A0A5J6MDP1</accession>
<name>A0A5J6MDP1_9PROT</name>
<feature type="region of interest" description="Disordered" evidence="1">
    <location>
        <begin position="75"/>
        <end position="96"/>
    </location>
</feature>
<keyword evidence="2" id="KW-1133">Transmembrane helix</keyword>
<feature type="compositionally biased region" description="Acidic residues" evidence="1">
    <location>
        <begin position="79"/>
        <end position="88"/>
    </location>
</feature>